<dbReference type="EMBL" id="CCEJ010000013">
    <property type="protein sequence ID" value="CDR35108.1"/>
    <property type="molecule type" value="Genomic_DNA"/>
</dbReference>
<dbReference type="InterPro" id="IPR001810">
    <property type="entry name" value="F-box_dom"/>
</dbReference>
<evidence type="ECO:0000259" key="1">
    <source>
        <dbReference type="PROSITE" id="PS50181"/>
    </source>
</evidence>
<name>A0A090D3B8_9BACT</name>
<comment type="caution">
    <text evidence="2">The sequence shown here is derived from an EMBL/GenBank/DDBJ whole genome shotgun (WGS) entry which is preliminary data.</text>
</comment>
<reference evidence="2" key="2">
    <citation type="submission" date="2014-09" db="EMBL/GenBank/DDBJ databases">
        <title>Criblamydia sequanensis harbors a mega-plasmid encoding arsenite resistance.</title>
        <authorList>
            <person name="Bertelli C."/>
            <person name="Goesmann A."/>
            <person name="Greub G."/>
        </authorList>
    </citation>
    <scope>NUCLEOTIDE SEQUENCE [LARGE SCALE GENOMIC DNA]</scope>
    <source>
        <strain evidence="2">CRIB-18</strain>
    </source>
</reference>
<dbReference type="Pfam" id="PF12937">
    <property type="entry name" value="F-box-like"/>
    <property type="match status" value="1"/>
</dbReference>
<gene>
    <name evidence="2" type="ORF">CSEC_2302</name>
</gene>
<dbReference type="Gene3D" id="1.20.1280.50">
    <property type="match status" value="1"/>
</dbReference>
<dbReference type="SUPFAM" id="SSF81383">
    <property type="entry name" value="F-box domain"/>
    <property type="match status" value="1"/>
</dbReference>
<proteinExistence type="predicted"/>
<dbReference type="Proteomes" id="UP000031552">
    <property type="component" value="Unassembled WGS sequence"/>
</dbReference>
<dbReference type="RefSeq" id="WP_041018659.1">
    <property type="nucleotide sequence ID" value="NZ_CCEJ010000013.1"/>
</dbReference>
<accession>A0A090D3B8</accession>
<protein>
    <submittedName>
        <fullName evidence="2">F-box domain-containing protein</fullName>
    </submittedName>
</protein>
<dbReference type="PROSITE" id="PS50181">
    <property type="entry name" value="FBOX"/>
    <property type="match status" value="1"/>
</dbReference>
<keyword evidence="3" id="KW-1185">Reference proteome</keyword>
<evidence type="ECO:0000313" key="3">
    <source>
        <dbReference type="Proteomes" id="UP000031552"/>
    </source>
</evidence>
<dbReference type="InterPro" id="IPR036047">
    <property type="entry name" value="F-box-like_dom_sf"/>
</dbReference>
<evidence type="ECO:0000313" key="2">
    <source>
        <dbReference type="EMBL" id="CDR35108.1"/>
    </source>
</evidence>
<feature type="domain" description="F-box" evidence="1">
    <location>
        <begin position="7"/>
        <end position="53"/>
    </location>
</feature>
<dbReference type="AlphaFoldDB" id="A0A090D3B8"/>
<dbReference type="SMART" id="SM00256">
    <property type="entry name" value="FBOX"/>
    <property type="match status" value="1"/>
</dbReference>
<reference evidence="2" key="1">
    <citation type="submission" date="2013-12" db="EMBL/GenBank/DDBJ databases">
        <authorList>
            <person name="Linke B."/>
        </authorList>
    </citation>
    <scope>NUCLEOTIDE SEQUENCE [LARGE SCALE GENOMIC DNA]</scope>
    <source>
        <strain evidence="2">CRIB-18</strain>
    </source>
</reference>
<organism evidence="2 3">
    <name type="scientific">Candidatus Criblamydia sequanensis CRIB-18</name>
    <dbReference type="NCBI Taxonomy" id="1437425"/>
    <lineage>
        <taxon>Bacteria</taxon>
        <taxon>Pseudomonadati</taxon>
        <taxon>Chlamydiota</taxon>
        <taxon>Chlamydiia</taxon>
        <taxon>Parachlamydiales</taxon>
        <taxon>Candidatus Criblamydiaceae</taxon>
        <taxon>Candidatus Criblamydia</taxon>
    </lineage>
</organism>
<sequence length="212" mass="24317">MNNLSHISHLQSLPIEVQTGICSKLKKRDLAILGATSKHFNGLLEDDLFWKSDKVMPSFQPGSSKKDRLLQTYRAYCQFFSSHYPELKKEASSNIFEQKKRTDEFLSNLIQEVDFREFMGNIILEKPEIMNVVDDLVLNLPPSALANILSNSIKNSPQTRTPRTPLNIIAELKIDFKNWPGPLHDKIMQAAEQYNPNLIFDLYDRGLEPGRL</sequence>